<dbReference type="PANTHER" id="PTHR46332">
    <property type="entry name" value="ASPARTATE BETA-HYDROXYLASE DOMAIN-CONTAINING PROTEIN 2"/>
    <property type="match status" value="1"/>
</dbReference>
<proteinExistence type="inferred from homology"/>
<keyword evidence="2" id="KW-0223">Dioxygenase</keyword>
<dbReference type="Pfam" id="PF05118">
    <property type="entry name" value="Asp_Arg_Hydrox"/>
    <property type="match status" value="1"/>
</dbReference>
<dbReference type="InterPro" id="IPR011990">
    <property type="entry name" value="TPR-like_helical_dom_sf"/>
</dbReference>
<evidence type="ECO:0000256" key="3">
    <source>
        <dbReference type="ARBA" id="ARBA00023002"/>
    </source>
</evidence>
<dbReference type="InterPro" id="IPR027443">
    <property type="entry name" value="IPNS-like_sf"/>
</dbReference>
<dbReference type="Gene3D" id="2.60.120.330">
    <property type="entry name" value="B-lactam Antibiotic, Isopenicillin N Synthase, Chain"/>
    <property type="match status" value="1"/>
</dbReference>
<reference evidence="5 6" key="1">
    <citation type="submission" date="2024-02" db="EMBL/GenBank/DDBJ databases">
        <title>Full genome sequence of Sphingomonas kaistensis.</title>
        <authorList>
            <person name="Poletto B.L."/>
            <person name="Silva G."/>
            <person name="Galante D."/>
            <person name="Campos K.R."/>
            <person name="Santos M.B.N."/>
            <person name="Sacchi C.T."/>
        </authorList>
    </citation>
    <scope>NUCLEOTIDE SEQUENCE [LARGE SCALE GENOMIC DNA]</scope>
    <source>
        <strain evidence="5 6">MA4R</strain>
    </source>
</reference>
<organism evidence="5 6">
    <name type="scientific">Sphingomonas kaistensis</name>
    <dbReference type="NCBI Taxonomy" id="298708"/>
    <lineage>
        <taxon>Bacteria</taxon>
        <taxon>Pseudomonadati</taxon>
        <taxon>Pseudomonadota</taxon>
        <taxon>Alphaproteobacteria</taxon>
        <taxon>Sphingomonadales</taxon>
        <taxon>Sphingomonadaceae</taxon>
        <taxon>Sphingomonas</taxon>
    </lineage>
</organism>
<evidence type="ECO:0000313" key="5">
    <source>
        <dbReference type="EMBL" id="WWM69682.1"/>
    </source>
</evidence>
<keyword evidence="6" id="KW-1185">Reference proteome</keyword>
<dbReference type="Gene3D" id="1.25.40.10">
    <property type="entry name" value="Tetratricopeptide repeat domain"/>
    <property type="match status" value="1"/>
</dbReference>
<evidence type="ECO:0000259" key="4">
    <source>
        <dbReference type="Pfam" id="PF05118"/>
    </source>
</evidence>
<comment type="similarity">
    <text evidence="1">Belongs to the aspartyl/asparaginyl beta-hydroxylase family.</text>
</comment>
<feature type="domain" description="Aspartyl/asparaginy/proline hydroxylase" evidence="4">
    <location>
        <begin position="193"/>
        <end position="354"/>
    </location>
</feature>
<keyword evidence="3" id="KW-0560">Oxidoreductase</keyword>
<dbReference type="SUPFAM" id="SSF51197">
    <property type="entry name" value="Clavaminate synthase-like"/>
    <property type="match status" value="1"/>
</dbReference>
<dbReference type="EMBL" id="CP145607">
    <property type="protein sequence ID" value="WWM69682.1"/>
    <property type="molecule type" value="Genomic_DNA"/>
</dbReference>
<name>A0ABZ2G0P1_9SPHN</name>
<evidence type="ECO:0000256" key="2">
    <source>
        <dbReference type="ARBA" id="ARBA00022964"/>
    </source>
</evidence>
<protein>
    <submittedName>
        <fullName evidence="5">Aspartyl/asparaginyl beta-hydroxylase domain-containing protein</fullName>
    </submittedName>
</protein>
<evidence type="ECO:0000256" key="1">
    <source>
        <dbReference type="ARBA" id="ARBA00007730"/>
    </source>
</evidence>
<dbReference type="SUPFAM" id="SSF48452">
    <property type="entry name" value="TPR-like"/>
    <property type="match status" value="1"/>
</dbReference>
<dbReference type="PANTHER" id="PTHR46332:SF5">
    <property type="entry name" value="ASPARTATE BETA-HYDROXYLASE DOMAIN CONTAINING 2"/>
    <property type="match status" value="1"/>
</dbReference>
<accession>A0ABZ2G0P1</accession>
<sequence length="377" mass="41043">MSDWPTVLASALERLRRGDPGARSFLEEQAVRADAPPPVWLLLAEARRAGGDTAGCEAALDRALQLDGRFVQALLAKGELIAERGDDRAAVSFLSLALSQAPANPPPALAERLTRARGLITSAQKRFGDHLEQRLRDGGLGTRRPERFSEAIAILQGEAPVQLQQPTSFFYPGLPQIAFYDTAAFPWIADLEAAAPAMRQEVEALLGGDGFAPYVQGDATRANRGHALLGDPRWSALYLWKDGAVVPENAARCPATMQALEAAPIPMITGRAPNILFSQLRPRTHIPPHWGMLNTRLICHIPLIVPEGCRLRVGNHVRQVEAGKGLLFDDSIEHEAFNDSDETRIVLLLEVWNPALDPDERAALSVMFEAIGLYGEG</sequence>
<evidence type="ECO:0000313" key="6">
    <source>
        <dbReference type="Proteomes" id="UP001382935"/>
    </source>
</evidence>
<dbReference type="InterPro" id="IPR051821">
    <property type="entry name" value="Asp/Asn_beta-hydroxylase"/>
</dbReference>
<dbReference type="InterPro" id="IPR007803">
    <property type="entry name" value="Asp/Arg/Pro-Hydrxlase"/>
</dbReference>
<dbReference type="Proteomes" id="UP001382935">
    <property type="component" value="Chromosome"/>
</dbReference>
<gene>
    <name evidence="5" type="ORF">V6R86_02975</name>
</gene>
<dbReference type="RefSeq" id="WP_338501968.1">
    <property type="nucleotide sequence ID" value="NZ_CP145607.1"/>
</dbReference>